<dbReference type="Proteomes" id="UP000005561">
    <property type="component" value="Unassembled WGS sequence"/>
</dbReference>
<evidence type="ECO:0000313" key="2">
    <source>
        <dbReference type="Proteomes" id="UP000005561"/>
    </source>
</evidence>
<protein>
    <submittedName>
        <fullName evidence="1">Uncharacterized protein</fullName>
    </submittedName>
</protein>
<keyword evidence="2" id="KW-1185">Reference proteome</keyword>
<sequence>MVDLEYAKYLAEILLSEEEKEEVKDWRFEAMIRLRNYAGYFESKGFISELIEKMFCKKAEFIMEASTKHEINEILKQSTPHYDGNKFVPTGRFYVEEEELMLWSLTSLNGPLISAGYDRYVELFEAYFGKKVEDMAA</sequence>
<name>C6LM22_9FIRM</name>
<dbReference type="eggNOG" id="ENOG5033EP5">
    <property type="taxonomic scope" value="Bacteria"/>
</dbReference>
<dbReference type="OrthoDB" id="2047774at2"/>
<proteinExistence type="predicted"/>
<dbReference type="RefSeq" id="WP_006864473.1">
    <property type="nucleotide sequence ID" value="NZ_ACCL02000036.1"/>
</dbReference>
<comment type="caution">
    <text evidence="1">The sequence shown here is derived from an EMBL/GenBank/DDBJ whole genome shotgun (WGS) entry which is preliminary data.</text>
</comment>
<dbReference type="AlphaFoldDB" id="C6LM22"/>
<accession>C6LM22</accession>
<dbReference type="STRING" id="168384.SAMN05660368_04163"/>
<evidence type="ECO:0000313" key="1">
    <source>
        <dbReference type="EMBL" id="EET58334.1"/>
    </source>
</evidence>
<reference evidence="1" key="1">
    <citation type="submission" date="2009-07" db="EMBL/GenBank/DDBJ databases">
        <authorList>
            <person name="Weinstock G."/>
            <person name="Sodergren E."/>
            <person name="Clifton S."/>
            <person name="Fulton L."/>
            <person name="Fulton B."/>
            <person name="Courtney L."/>
            <person name="Fronick C."/>
            <person name="Harrison M."/>
            <person name="Strong C."/>
            <person name="Farmer C."/>
            <person name="Delahaunty K."/>
            <person name="Markovic C."/>
            <person name="Hall O."/>
            <person name="Minx P."/>
            <person name="Tomlinson C."/>
            <person name="Mitreva M."/>
            <person name="Nelson J."/>
            <person name="Hou S."/>
            <person name="Wollam A."/>
            <person name="Pepin K.H."/>
            <person name="Johnson M."/>
            <person name="Bhonagiri V."/>
            <person name="Nash W.E."/>
            <person name="Warren W."/>
            <person name="Chinwalla A."/>
            <person name="Mardis E.R."/>
            <person name="Wilson R.K."/>
        </authorList>
    </citation>
    <scope>NUCLEOTIDE SEQUENCE [LARGE SCALE GENOMIC DNA]</scope>
    <source>
        <strain evidence="1">DSM 14469</strain>
    </source>
</reference>
<dbReference type="EMBL" id="ACCL02000036">
    <property type="protein sequence ID" value="EET58334.1"/>
    <property type="molecule type" value="Genomic_DNA"/>
</dbReference>
<organism evidence="1 2">
    <name type="scientific">Marvinbryantia formatexigens DSM 14469</name>
    <dbReference type="NCBI Taxonomy" id="478749"/>
    <lineage>
        <taxon>Bacteria</taxon>
        <taxon>Bacillati</taxon>
        <taxon>Bacillota</taxon>
        <taxon>Clostridia</taxon>
        <taxon>Lachnospirales</taxon>
        <taxon>Lachnospiraceae</taxon>
        <taxon>Marvinbryantia</taxon>
    </lineage>
</organism>
<gene>
    <name evidence="1" type="ORF">BRYFOR_09721</name>
</gene>